<dbReference type="EMBL" id="MT145202">
    <property type="protein sequence ID" value="QJA55315.1"/>
    <property type="molecule type" value="Genomic_DNA"/>
</dbReference>
<evidence type="ECO:0000313" key="1">
    <source>
        <dbReference type="EMBL" id="QJA55315.1"/>
    </source>
</evidence>
<sequence length="231" mass="26399">MKTLLISLALVLALSGVAGGQNGGLQAFINQWCAENPPFIQGKTFTVMGRRGDFDKIVNDFLDKHPDYWFGGASEKELYNKPKPGQPYPTEWRYDPRNILEFVFYPINPDNPLKENGCYERWKANSPDYPKTIGNTSAKEFRDLVVGWCVKNPPETCPPCSGVRDRLMEKLKKCSENMAANAEMYRKLLTNNSLSDYSRIECKAKAEAWQEASEMLANIDNPWDRFGWERP</sequence>
<gene>
    <name evidence="2" type="ORF">MM415A02192_0009</name>
    <name evidence="1" type="ORF">TM448A01013_0002</name>
</gene>
<protein>
    <submittedName>
        <fullName evidence="1">Uncharacterized protein</fullName>
    </submittedName>
</protein>
<reference evidence="1" key="1">
    <citation type="submission" date="2020-03" db="EMBL/GenBank/DDBJ databases">
        <title>The deep terrestrial virosphere.</title>
        <authorList>
            <person name="Holmfeldt K."/>
            <person name="Nilsson E."/>
            <person name="Simone D."/>
            <person name="Lopez-Fernandez M."/>
            <person name="Wu X."/>
            <person name="de Brujin I."/>
            <person name="Lundin D."/>
            <person name="Andersson A."/>
            <person name="Bertilsson S."/>
            <person name="Dopson M."/>
        </authorList>
    </citation>
    <scope>NUCLEOTIDE SEQUENCE</scope>
    <source>
        <strain evidence="2">MM415A02192</strain>
        <strain evidence="1">TM448A01013</strain>
    </source>
</reference>
<dbReference type="AlphaFoldDB" id="A0A6H2A6Z8"/>
<evidence type="ECO:0000313" key="2">
    <source>
        <dbReference type="EMBL" id="QJA73861.1"/>
    </source>
</evidence>
<organism evidence="1">
    <name type="scientific">viral metagenome</name>
    <dbReference type="NCBI Taxonomy" id="1070528"/>
    <lineage>
        <taxon>unclassified sequences</taxon>
        <taxon>metagenomes</taxon>
        <taxon>organismal metagenomes</taxon>
    </lineage>
</organism>
<accession>A0A6H2A6Z8</accession>
<proteinExistence type="predicted"/>
<name>A0A6H2A6Z8_9ZZZZ</name>
<dbReference type="EMBL" id="MT142058">
    <property type="protein sequence ID" value="QJA73861.1"/>
    <property type="molecule type" value="Genomic_DNA"/>
</dbReference>